<keyword evidence="3" id="KW-1185">Reference proteome</keyword>
<dbReference type="Pfam" id="PF06353">
    <property type="entry name" value="DUF1062"/>
    <property type="match status" value="1"/>
</dbReference>
<keyword evidence="1" id="KW-0694">RNA-binding</keyword>
<sequence length="207" mass="24098">MARSNLSGQTVRLRVIALETPHLIRHCLQCGRQSRFVSSDRFRMNAHQRQIDVWLIYRCQRCETTWNCPLFLRCRPGDLDEALYHQLQVNDRAAAWRYAFDAERFQRLHIPADFAVPYRTEYDPVAPAIGEGHHVNLELELTMPCQVRLDRLLAGALDISRTQVQRWLKQGRLDVHPNRPQALRKVAQSGQCIVIRQAPAKPFKTYS</sequence>
<accession>W4LZ05</accession>
<evidence type="ECO:0000313" key="2">
    <source>
        <dbReference type="EMBL" id="ETX03299.1"/>
    </source>
</evidence>
<dbReference type="InterPro" id="IPR036986">
    <property type="entry name" value="S4_RNA-bd_sf"/>
</dbReference>
<protein>
    <recommendedName>
        <fullName evidence="4">DUF1062 domain-containing protein</fullName>
    </recommendedName>
</protein>
<evidence type="ECO:0000256" key="1">
    <source>
        <dbReference type="PROSITE-ProRule" id="PRU00182"/>
    </source>
</evidence>
<dbReference type="PROSITE" id="PS50889">
    <property type="entry name" value="S4"/>
    <property type="match status" value="1"/>
</dbReference>
<dbReference type="GO" id="GO:0003723">
    <property type="term" value="F:RNA binding"/>
    <property type="evidence" value="ECO:0007669"/>
    <property type="project" value="UniProtKB-KW"/>
</dbReference>
<proteinExistence type="predicted"/>
<dbReference type="HOGENOM" id="CLU_090982_0_0_7"/>
<evidence type="ECO:0008006" key="4">
    <source>
        <dbReference type="Google" id="ProtNLM"/>
    </source>
</evidence>
<dbReference type="SUPFAM" id="SSF55174">
    <property type="entry name" value="Alpha-L RNA-binding motif"/>
    <property type="match status" value="1"/>
</dbReference>
<reference evidence="2 3" key="1">
    <citation type="journal article" date="2014" name="Nature">
        <title>An environmental bacterial taxon with a large and distinct metabolic repertoire.</title>
        <authorList>
            <person name="Wilson M.C."/>
            <person name="Mori T."/>
            <person name="Ruckert C."/>
            <person name="Uria A.R."/>
            <person name="Helf M.J."/>
            <person name="Takada K."/>
            <person name="Gernert C."/>
            <person name="Steffens U.A."/>
            <person name="Heycke N."/>
            <person name="Schmitt S."/>
            <person name="Rinke C."/>
            <person name="Helfrich E.J."/>
            <person name="Brachmann A.O."/>
            <person name="Gurgui C."/>
            <person name="Wakimoto T."/>
            <person name="Kracht M."/>
            <person name="Crusemann M."/>
            <person name="Hentschel U."/>
            <person name="Abe I."/>
            <person name="Matsunaga S."/>
            <person name="Kalinowski J."/>
            <person name="Takeyama H."/>
            <person name="Piel J."/>
        </authorList>
    </citation>
    <scope>NUCLEOTIDE SEQUENCE [LARGE SCALE GENOMIC DNA]</scope>
    <source>
        <strain evidence="3">TSY2</strain>
    </source>
</reference>
<comment type="caution">
    <text evidence="2">The sequence shown here is derived from an EMBL/GenBank/DDBJ whole genome shotgun (WGS) entry which is preliminary data.</text>
</comment>
<evidence type="ECO:0000313" key="3">
    <source>
        <dbReference type="Proteomes" id="UP000019140"/>
    </source>
</evidence>
<dbReference type="Gene3D" id="3.10.290.10">
    <property type="entry name" value="RNA-binding S4 domain"/>
    <property type="match status" value="1"/>
</dbReference>
<dbReference type="AlphaFoldDB" id="W4LZ05"/>
<organism evidence="2 3">
    <name type="scientific">Candidatus Entotheonella gemina</name>
    <dbReference type="NCBI Taxonomy" id="1429439"/>
    <lineage>
        <taxon>Bacteria</taxon>
        <taxon>Pseudomonadati</taxon>
        <taxon>Nitrospinota/Tectimicrobiota group</taxon>
        <taxon>Candidatus Tectimicrobiota</taxon>
        <taxon>Candidatus Entotheonellia</taxon>
        <taxon>Candidatus Entotheonellales</taxon>
        <taxon>Candidatus Entotheonellaceae</taxon>
        <taxon>Candidatus Entotheonella</taxon>
    </lineage>
</organism>
<gene>
    <name evidence="2" type="ORF">ETSY2_33830</name>
</gene>
<name>W4LZ05_9BACT</name>
<dbReference type="EMBL" id="AZHX01001448">
    <property type="protein sequence ID" value="ETX03299.1"/>
    <property type="molecule type" value="Genomic_DNA"/>
</dbReference>
<dbReference type="Proteomes" id="UP000019140">
    <property type="component" value="Unassembled WGS sequence"/>
</dbReference>
<dbReference type="InterPro" id="IPR009412">
    <property type="entry name" value="DUF1062"/>
</dbReference>